<keyword evidence="1" id="KW-0472">Membrane</keyword>
<evidence type="ECO:0000256" key="1">
    <source>
        <dbReference type="SAM" id="Phobius"/>
    </source>
</evidence>
<keyword evidence="1" id="KW-0812">Transmembrane</keyword>
<proteinExistence type="predicted"/>
<evidence type="ECO:0000313" key="2">
    <source>
        <dbReference type="EMBL" id="KAJ9662973.1"/>
    </source>
</evidence>
<gene>
    <name evidence="2" type="ORF">H2201_005850</name>
</gene>
<name>A0ABQ9NNP3_9PEZI</name>
<dbReference type="InterPro" id="IPR036396">
    <property type="entry name" value="Cyt_P450_sf"/>
</dbReference>
<evidence type="ECO:0008006" key="4">
    <source>
        <dbReference type="Google" id="ProtNLM"/>
    </source>
</evidence>
<protein>
    <recommendedName>
        <fullName evidence="4">Cytochrome P450</fullName>
    </recommendedName>
</protein>
<sequence length="602" mass="66785">MFNTSPLSSALSATRPFILDSVPAFLATVLFTILLTRFLSGLSANAAAPDGDAARKVRRVPYYFPVLGHIFEFFFGTEAFLNGLRYDELTSMLPFEQPQPGAVLTEAERRTTYTHGIFALILLGSTHNIAFSPSLIDSVLAQDDAVLGRTAFAWVIFKNAFQLPAKLKNNILQVHNELQRLLSEHLEGPRSRNTTVSSILQNLREHLPNLVTFNSSLVDQTTWERVSNTQLVGQTDGEAVVETSLLTLIHDILNAAILPSILGPSFLENFSYPDFTADLQTLSSSFYLLASGLPRWVPLPGLVPAHLARRRLLGALTNFYHSIDSDPDSDSDSGDEQLPSLLRTMDKTYAAHNLLPSARASLTLSLLWTLSAQIHTLSFWLLLRILSTPDLVARVRAETTPYARATQPPNEFGIPEPPRLEIGVEGLRAKCPLLRSCYVETVRLDGRVWSVGKARRDFVVQESEEDAVGGKPQRWGIGRGEWVGVPFWLHHGDPAYFVQPMVWMPGRHVKPAADAGGLGEVEWGSVKGFEDGSGLWRMESFTEEIVLAFVAGVLALWEIEPASWRGWTIPGKHQGFMVPMPNSDVSVRIRRRSLQQSGNRIE</sequence>
<dbReference type="PANTHER" id="PTHR24306">
    <property type="match status" value="1"/>
</dbReference>
<organism evidence="2 3">
    <name type="scientific">Coniosporium apollinis</name>
    <dbReference type="NCBI Taxonomy" id="61459"/>
    <lineage>
        <taxon>Eukaryota</taxon>
        <taxon>Fungi</taxon>
        <taxon>Dikarya</taxon>
        <taxon>Ascomycota</taxon>
        <taxon>Pezizomycotina</taxon>
        <taxon>Dothideomycetes</taxon>
        <taxon>Dothideomycetes incertae sedis</taxon>
        <taxon>Coniosporium</taxon>
    </lineage>
</organism>
<dbReference type="SUPFAM" id="SSF48264">
    <property type="entry name" value="Cytochrome P450"/>
    <property type="match status" value="1"/>
</dbReference>
<evidence type="ECO:0000313" key="3">
    <source>
        <dbReference type="Proteomes" id="UP001172684"/>
    </source>
</evidence>
<accession>A0ABQ9NNP3</accession>
<keyword evidence="3" id="KW-1185">Reference proteome</keyword>
<dbReference type="Proteomes" id="UP001172684">
    <property type="component" value="Unassembled WGS sequence"/>
</dbReference>
<dbReference type="EMBL" id="JAPDRL010000046">
    <property type="protein sequence ID" value="KAJ9662973.1"/>
    <property type="molecule type" value="Genomic_DNA"/>
</dbReference>
<keyword evidence="1" id="KW-1133">Transmembrane helix</keyword>
<feature type="transmembrane region" description="Helical" evidence="1">
    <location>
        <begin position="24"/>
        <end position="48"/>
    </location>
</feature>
<feature type="transmembrane region" description="Helical" evidence="1">
    <location>
        <begin position="60"/>
        <end position="81"/>
    </location>
</feature>
<dbReference type="PANTHER" id="PTHR24306:SF7">
    <property type="entry name" value="AHBB"/>
    <property type="match status" value="1"/>
</dbReference>
<dbReference type="Gene3D" id="1.10.630.10">
    <property type="entry name" value="Cytochrome P450"/>
    <property type="match status" value="1"/>
</dbReference>
<reference evidence="2" key="1">
    <citation type="submission" date="2022-10" db="EMBL/GenBank/DDBJ databases">
        <title>Culturing micro-colonial fungi from biological soil crusts in the Mojave desert and describing Neophaeococcomyces mojavensis, and introducing the new genera and species Taxawa tesnikishii.</title>
        <authorList>
            <person name="Kurbessoian T."/>
            <person name="Stajich J.E."/>
        </authorList>
    </citation>
    <scope>NUCLEOTIDE SEQUENCE</scope>
    <source>
        <strain evidence="2">TK_1</strain>
    </source>
</reference>
<comment type="caution">
    <text evidence="2">The sequence shown here is derived from an EMBL/GenBank/DDBJ whole genome shotgun (WGS) entry which is preliminary data.</text>
</comment>